<gene>
    <name evidence="2" type="ORF">D2E24_1065</name>
</gene>
<feature type="region of interest" description="Disordered" evidence="1">
    <location>
        <begin position="56"/>
        <end position="78"/>
    </location>
</feature>
<dbReference type="RefSeq" id="WP_125968309.1">
    <property type="nucleotide sequence ID" value="NZ_QXGK01000008.1"/>
</dbReference>
<sequence>MLALQAYESQVCPLCGMHTSTCHDEESVTSLYRTGRVEVCFATQMRNRAIQEFESSGTVPDDMRGAVTTTLTPRPPAT</sequence>
<dbReference type="EMBL" id="QXGK01000008">
    <property type="protein sequence ID" value="RSX56775.1"/>
    <property type="molecule type" value="Genomic_DNA"/>
</dbReference>
<keyword evidence="3" id="KW-1185">Reference proteome</keyword>
<comment type="caution">
    <text evidence="2">The sequence shown here is derived from an EMBL/GenBank/DDBJ whole genome shotgun (WGS) entry which is preliminary data.</text>
</comment>
<dbReference type="Proteomes" id="UP000287470">
    <property type="component" value="Unassembled WGS sequence"/>
</dbReference>
<accession>A0A430FUM2</accession>
<evidence type="ECO:0000313" key="3">
    <source>
        <dbReference type="Proteomes" id="UP000287470"/>
    </source>
</evidence>
<proteinExistence type="predicted"/>
<name>A0A430FUM2_9BIFI</name>
<dbReference type="OrthoDB" id="5196117at2"/>
<evidence type="ECO:0000256" key="1">
    <source>
        <dbReference type="SAM" id="MobiDB-lite"/>
    </source>
</evidence>
<evidence type="ECO:0000313" key="2">
    <source>
        <dbReference type="EMBL" id="RSX56775.1"/>
    </source>
</evidence>
<reference evidence="2 3" key="1">
    <citation type="submission" date="2018-09" db="EMBL/GenBank/DDBJ databases">
        <title>Characterization of the phylogenetic diversity of five novel species belonging to the genus Bifidobacterium.</title>
        <authorList>
            <person name="Lugli G.A."/>
            <person name="Duranti S."/>
            <person name="Milani C."/>
        </authorList>
    </citation>
    <scope>NUCLEOTIDE SEQUENCE [LARGE SCALE GENOMIC DNA]</scope>
    <source>
        <strain evidence="2 3">2033B</strain>
    </source>
</reference>
<organism evidence="2 3">
    <name type="scientific">Bifidobacterium samirii</name>
    <dbReference type="NCBI Taxonomy" id="2306974"/>
    <lineage>
        <taxon>Bacteria</taxon>
        <taxon>Bacillati</taxon>
        <taxon>Actinomycetota</taxon>
        <taxon>Actinomycetes</taxon>
        <taxon>Bifidobacteriales</taxon>
        <taxon>Bifidobacteriaceae</taxon>
        <taxon>Bifidobacterium</taxon>
    </lineage>
</organism>
<protein>
    <submittedName>
        <fullName evidence="2">Uncharacterized protein</fullName>
    </submittedName>
</protein>
<dbReference type="AlphaFoldDB" id="A0A430FUM2"/>